<dbReference type="PANTHER" id="PTHR31672:SF13">
    <property type="entry name" value="F-BOX PROTEIN CPR30-LIKE"/>
    <property type="match status" value="1"/>
</dbReference>
<organism evidence="3 4">
    <name type="scientific">Cuscuta campestris</name>
    <dbReference type="NCBI Taxonomy" id="132261"/>
    <lineage>
        <taxon>Eukaryota</taxon>
        <taxon>Viridiplantae</taxon>
        <taxon>Streptophyta</taxon>
        <taxon>Embryophyta</taxon>
        <taxon>Tracheophyta</taxon>
        <taxon>Spermatophyta</taxon>
        <taxon>Magnoliopsida</taxon>
        <taxon>eudicotyledons</taxon>
        <taxon>Gunneridae</taxon>
        <taxon>Pentapetalae</taxon>
        <taxon>asterids</taxon>
        <taxon>lamiids</taxon>
        <taxon>Solanales</taxon>
        <taxon>Convolvulaceae</taxon>
        <taxon>Cuscuteae</taxon>
        <taxon>Cuscuta</taxon>
        <taxon>Cuscuta subgen. Grammica</taxon>
        <taxon>Cuscuta sect. Cleistogrammica</taxon>
    </lineage>
</organism>
<dbReference type="InterPro" id="IPR001810">
    <property type="entry name" value="F-box_dom"/>
</dbReference>
<accession>A0A484L7Q6</accession>
<evidence type="ECO:0000256" key="1">
    <source>
        <dbReference type="SAM" id="MobiDB-lite"/>
    </source>
</evidence>
<sequence length="154" mass="17290">MALSGSSSEFGEDMIREVMLRLPVKSLIRFKCVSRFWHAQITSPDFIAKHLQISKSISCNSRTHMIFREHCFGSREKGACLISRKSRQEEPAVDDAMEIELPLREEGFMVCSVYGQCDGIFLSGRMLSKSPCYPSKDESIVEPCNKRSEGSASG</sequence>
<reference evidence="3 4" key="1">
    <citation type="submission" date="2018-04" db="EMBL/GenBank/DDBJ databases">
        <authorList>
            <person name="Vogel A."/>
        </authorList>
    </citation>
    <scope>NUCLEOTIDE SEQUENCE [LARGE SCALE GENOMIC DNA]</scope>
</reference>
<feature type="domain" description="F-box" evidence="2">
    <location>
        <begin position="12"/>
        <end position="47"/>
    </location>
</feature>
<dbReference type="SUPFAM" id="SSF81383">
    <property type="entry name" value="F-box domain"/>
    <property type="match status" value="1"/>
</dbReference>
<dbReference type="InterPro" id="IPR036047">
    <property type="entry name" value="F-box-like_dom_sf"/>
</dbReference>
<protein>
    <recommendedName>
        <fullName evidence="2">F-box domain-containing protein</fullName>
    </recommendedName>
</protein>
<feature type="region of interest" description="Disordered" evidence="1">
    <location>
        <begin position="134"/>
        <end position="154"/>
    </location>
</feature>
<evidence type="ECO:0000259" key="2">
    <source>
        <dbReference type="Pfam" id="PF00646"/>
    </source>
</evidence>
<dbReference type="EMBL" id="OOIL02001115">
    <property type="protein sequence ID" value="VFQ72363.1"/>
    <property type="molecule type" value="Genomic_DNA"/>
</dbReference>
<name>A0A484L7Q6_9ASTE</name>
<feature type="compositionally biased region" description="Basic and acidic residues" evidence="1">
    <location>
        <begin position="135"/>
        <end position="154"/>
    </location>
</feature>
<dbReference type="CDD" id="cd22157">
    <property type="entry name" value="F-box_AtFBW1-like"/>
    <property type="match status" value="1"/>
</dbReference>
<dbReference type="AlphaFoldDB" id="A0A484L7Q6"/>
<evidence type="ECO:0000313" key="3">
    <source>
        <dbReference type="EMBL" id="VFQ72363.1"/>
    </source>
</evidence>
<dbReference type="OrthoDB" id="1304917at2759"/>
<keyword evidence="4" id="KW-1185">Reference proteome</keyword>
<dbReference type="InterPro" id="IPR050796">
    <property type="entry name" value="SCF_F-box_component"/>
</dbReference>
<evidence type="ECO:0000313" key="4">
    <source>
        <dbReference type="Proteomes" id="UP000595140"/>
    </source>
</evidence>
<gene>
    <name evidence="3" type="ORF">CCAM_LOCUS14139</name>
</gene>
<proteinExistence type="predicted"/>
<dbReference type="Pfam" id="PF00646">
    <property type="entry name" value="F-box"/>
    <property type="match status" value="1"/>
</dbReference>
<dbReference type="PANTHER" id="PTHR31672">
    <property type="entry name" value="BNACNNG10540D PROTEIN"/>
    <property type="match status" value="1"/>
</dbReference>
<dbReference type="Proteomes" id="UP000595140">
    <property type="component" value="Unassembled WGS sequence"/>
</dbReference>